<evidence type="ECO:0000313" key="2">
    <source>
        <dbReference type="EMBL" id="MBO3276457.1"/>
    </source>
</evidence>
<feature type="transmembrane region" description="Helical" evidence="1">
    <location>
        <begin position="58"/>
        <end position="82"/>
    </location>
</feature>
<keyword evidence="1" id="KW-1133">Transmembrane helix</keyword>
<dbReference type="Proteomes" id="UP000669060">
    <property type="component" value="Unassembled WGS sequence"/>
</dbReference>
<evidence type="ECO:0008006" key="4">
    <source>
        <dbReference type="Google" id="ProtNLM"/>
    </source>
</evidence>
<reference evidence="2 3" key="1">
    <citation type="submission" date="2020-12" db="EMBL/GenBank/DDBJ databases">
        <title>Pseudomonas schmalbachii sp. nov. isolated from millipede gut.</title>
        <authorList>
            <person name="Shelomi M."/>
        </authorList>
    </citation>
    <scope>NUCLEOTIDE SEQUENCE [LARGE SCALE GENOMIC DNA]</scope>
    <source>
        <strain evidence="2 3">Milli4</strain>
    </source>
</reference>
<feature type="transmembrane region" description="Helical" evidence="1">
    <location>
        <begin position="29"/>
        <end position="52"/>
    </location>
</feature>
<accession>A0ABS3TS00</accession>
<name>A0ABS3TS00_9PSED</name>
<protein>
    <recommendedName>
        <fullName evidence="4">SMODS and SLOG-associating 2TM effector domain-containing protein</fullName>
    </recommendedName>
</protein>
<comment type="caution">
    <text evidence="2">The sequence shown here is derived from an EMBL/GenBank/DDBJ whole genome shotgun (WGS) entry which is preliminary data.</text>
</comment>
<evidence type="ECO:0000256" key="1">
    <source>
        <dbReference type="SAM" id="Phobius"/>
    </source>
</evidence>
<keyword evidence="3" id="KW-1185">Reference proteome</keyword>
<keyword evidence="1" id="KW-0472">Membrane</keyword>
<sequence>MKATNEYLKERYNEEKTRFDHLENKSAKLLTFITAVIAALTAVAGMNSGAIFHPNHPALWLALITFLLGSFTICCAWGHALLSLKVGDIPTMPKSPATADWLKVVGEDHQNQYIFKCYRATLSALSEAIDQKSVALQHAYTEIVISACMLAITAVLHIAMELTQ</sequence>
<evidence type="ECO:0000313" key="3">
    <source>
        <dbReference type="Proteomes" id="UP000669060"/>
    </source>
</evidence>
<keyword evidence="1" id="KW-0812">Transmembrane</keyword>
<dbReference type="EMBL" id="JAELYA010000005">
    <property type="protein sequence ID" value="MBO3276457.1"/>
    <property type="molecule type" value="Genomic_DNA"/>
</dbReference>
<gene>
    <name evidence="2" type="ORF">JFY56_14600</name>
</gene>
<dbReference type="RefSeq" id="WP_208314558.1">
    <property type="nucleotide sequence ID" value="NZ_JAELYA010000005.1"/>
</dbReference>
<feature type="transmembrane region" description="Helical" evidence="1">
    <location>
        <begin position="139"/>
        <end position="160"/>
    </location>
</feature>
<organism evidence="2 3">
    <name type="scientific">Pseudomonas schmalbachii</name>
    <dbReference type="NCBI Taxonomy" id="2816993"/>
    <lineage>
        <taxon>Bacteria</taxon>
        <taxon>Pseudomonadati</taxon>
        <taxon>Pseudomonadota</taxon>
        <taxon>Gammaproteobacteria</taxon>
        <taxon>Pseudomonadales</taxon>
        <taxon>Pseudomonadaceae</taxon>
        <taxon>Pseudomonas</taxon>
    </lineage>
</organism>
<proteinExistence type="predicted"/>